<name>A0A4D5RE78_IXOSC</name>
<organism evidence="2">
    <name type="scientific">Ixodes scapularis</name>
    <name type="common">Black-legged tick</name>
    <name type="synonym">Deer tick</name>
    <dbReference type="NCBI Taxonomy" id="6945"/>
    <lineage>
        <taxon>Eukaryota</taxon>
        <taxon>Metazoa</taxon>
        <taxon>Ecdysozoa</taxon>
        <taxon>Arthropoda</taxon>
        <taxon>Chelicerata</taxon>
        <taxon>Arachnida</taxon>
        <taxon>Acari</taxon>
        <taxon>Parasitiformes</taxon>
        <taxon>Ixodida</taxon>
        <taxon>Ixodoidea</taxon>
        <taxon>Ixodidae</taxon>
        <taxon>Ixodinae</taxon>
        <taxon>Ixodes</taxon>
    </lineage>
</organism>
<dbReference type="EMBL" id="GHJT01001444">
    <property type="protein sequence ID" value="MOY35415.1"/>
    <property type="molecule type" value="Transcribed_RNA"/>
</dbReference>
<feature type="region of interest" description="Disordered" evidence="1">
    <location>
        <begin position="160"/>
        <end position="230"/>
    </location>
</feature>
<evidence type="ECO:0000313" key="2">
    <source>
        <dbReference type="EMBL" id="MOY35415.1"/>
    </source>
</evidence>
<proteinExistence type="predicted"/>
<sequence>MLGAVFLICALFCYLSFSCLVVALIKASVNWIDQALVLISDTHRTIFFSASCPFARLYTCGVLLLHRQPHLGPCHSSDARARDAACSRQKKSRKDSCHSSNPCCSALIAVCSSTSCGVDKLPRRCATTTTTWTCAAPTIGGPSTVARPAANQWTVQWSTTWRDASSGSSEPPSRRWRTTAPACASSAERTSRTSIRRGGRRMSTGAWMVKPRSPCRSPWCQHRPPTASSS</sequence>
<reference evidence="2" key="1">
    <citation type="submission" date="2019-04" db="EMBL/GenBank/DDBJ databases">
        <title>An insight into the mialome of Ixodes scapularis.</title>
        <authorList>
            <person name="Ribeiro J.M."/>
            <person name="Mather T.N."/>
            <person name="Karim S."/>
        </authorList>
    </citation>
    <scope>NUCLEOTIDE SEQUENCE</scope>
</reference>
<feature type="compositionally biased region" description="Polar residues" evidence="1">
    <location>
        <begin position="160"/>
        <end position="171"/>
    </location>
</feature>
<protein>
    <submittedName>
        <fullName evidence="2">Putative conserved secreted protein</fullName>
    </submittedName>
</protein>
<evidence type="ECO:0000256" key="1">
    <source>
        <dbReference type="SAM" id="MobiDB-lite"/>
    </source>
</evidence>
<accession>A0A4D5RE78</accession>
<dbReference type="AlphaFoldDB" id="A0A4D5RE78"/>